<dbReference type="InterPro" id="IPR013783">
    <property type="entry name" value="Ig-like_fold"/>
</dbReference>
<dbReference type="PROSITE" id="PS51379">
    <property type="entry name" value="4FE4S_FER_2"/>
    <property type="match status" value="1"/>
</dbReference>
<evidence type="ECO:0000259" key="8">
    <source>
        <dbReference type="PROSITE" id="PS51379"/>
    </source>
</evidence>
<protein>
    <submittedName>
        <fullName evidence="9">Type cbb3 cytochrome oxidase biogenesis protein CcoG, involved in Cu oxidation</fullName>
    </submittedName>
</protein>
<feature type="transmembrane region" description="Helical" evidence="7">
    <location>
        <begin position="91"/>
        <end position="117"/>
    </location>
</feature>
<proteinExistence type="predicted"/>
<evidence type="ECO:0000256" key="7">
    <source>
        <dbReference type="SAM" id="Phobius"/>
    </source>
</evidence>
<dbReference type="InterPro" id="IPR032879">
    <property type="entry name" value="FixG_C"/>
</dbReference>
<dbReference type="PANTHER" id="PTHR30176:SF3">
    <property type="entry name" value="FERREDOXIN-TYPE PROTEIN NAPH"/>
    <property type="match status" value="1"/>
</dbReference>
<evidence type="ECO:0000256" key="2">
    <source>
        <dbReference type="ARBA" id="ARBA00022485"/>
    </source>
</evidence>
<dbReference type="AlphaFoldDB" id="A0A077EDH9"/>
<keyword evidence="7" id="KW-0472">Membrane</keyword>
<dbReference type="EMBL" id="CP007547">
    <property type="protein sequence ID" value="AIL45542.1"/>
    <property type="molecule type" value="Genomic_DNA"/>
</dbReference>
<keyword evidence="3" id="KW-0479">Metal-binding</keyword>
<evidence type="ECO:0000256" key="3">
    <source>
        <dbReference type="ARBA" id="ARBA00022723"/>
    </source>
</evidence>
<evidence type="ECO:0000256" key="6">
    <source>
        <dbReference type="ARBA" id="ARBA00023014"/>
    </source>
</evidence>
<dbReference type="InterPro" id="IPR051684">
    <property type="entry name" value="Electron_Trans/Redox"/>
</dbReference>
<dbReference type="InterPro" id="IPR014116">
    <property type="entry name" value="Cyt_c_oxidase_cbb3_FixG"/>
</dbReference>
<dbReference type="PROSITE" id="PS00198">
    <property type="entry name" value="4FE4S_FER_1"/>
    <property type="match status" value="1"/>
</dbReference>
<evidence type="ECO:0000256" key="4">
    <source>
        <dbReference type="ARBA" id="ARBA00022982"/>
    </source>
</evidence>
<dbReference type="Gene3D" id="3.30.70.20">
    <property type="match status" value="1"/>
</dbReference>
<sequence>MNTQFQAPVDLQEESFRNEVGTMDKTGKRKWVFPRKPKGKFTNYRDYTSYALLAIFFILPFLKINNNPFFLFNILDRHFFIFGQPFYLQDFFILAIGAVTSVIFVMLFSIVFGRIFCGWLCPQTIFMEMIFRKIEYWIEGDRNKQMKLDKQEWNAEKIRKRLLKWSVFLLIAVIITHFMFMYIVGYEQVFKIMQEGPAAHPVNFIVMIVFTGLFYFVFSWLREQVCTLICPYGRLQGVLIDKQTINVYYDYKRGENRSKWRNNEDRKALGKGDCIDCNQCVVVCPTGIDIRNGQQLECINCTACIDACDEIMEKVGLPKGLVRYATEQEIEAGTKFKFTPRMKATTIALSLLVGLVGYLMYDRGSMEAKFLKVPGTSFQITDGKINNLYTYTFLNKENSKKIITIKVLNPANATITYYGPVKITLKENEIIKGNISIAFPEKEMKLSKQNITIGIFDEKGKMITSYNTTFEGPFKFAL</sequence>
<dbReference type="Pfam" id="PF11614">
    <property type="entry name" value="FixG_C"/>
    <property type="match status" value="1"/>
</dbReference>
<reference evidence="9" key="1">
    <citation type="journal article" date="2013" name="Lancet">
        <title>First case of E anophelis outbreak in an intensive-care unit.</title>
        <authorList>
            <person name="Teo J."/>
            <person name="Tan S.Y."/>
            <person name="Tay M."/>
            <person name="Ding Y."/>
            <person name="Kjelleberg S."/>
            <person name="Givskov M."/>
            <person name="Lin R.T."/>
            <person name="Yang L."/>
        </authorList>
    </citation>
    <scope>NUCLEOTIDE SEQUENCE [LARGE SCALE GENOMIC DNA]</scope>
    <source>
        <strain evidence="9">NUHP1</strain>
    </source>
</reference>
<keyword evidence="6" id="KW-0411">Iron-sulfur</keyword>
<dbReference type="PANTHER" id="PTHR30176">
    <property type="entry name" value="FERREDOXIN-TYPE PROTEIN NAPH"/>
    <property type="match status" value="1"/>
</dbReference>
<dbReference type="Proteomes" id="UP000028933">
    <property type="component" value="Chromosome"/>
</dbReference>
<feature type="transmembrane region" description="Helical" evidence="7">
    <location>
        <begin position="167"/>
        <end position="186"/>
    </location>
</feature>
<keyword evidence="7" id="KW-1133">Transmembrane helix</keyword>
<dbReference type="eggNOG" id="COG0348">
    <property type="taxonomic scope" value="Bacteria"/>
</dbReference>
<dbReference type="Pfam" id="PF12801">
    <property type="entry name" value="Fer4_5"/>
    <property type="match status" value="1"/>
</dbReference>
<dbReference type="GO" id="GO:0046872">
    <property type="term" value="F:metal ion binding"/>
    <property type="evidence" value="ECO:0007669"/>
    <property type="project" value="UniProtKB-KW"/>
</dbReference>
<gene>
    <name evidence="9" type="ORF">BD94_1767</name>
</gene>
<dbReference type="RefSeq" id="WP_024564535.1">
    <property type="nucleotide sequence ID" value="NZ_CP007547.1"/>
</dbReference>
<dbReference type="Gene3D" id="2.60.40.10">
    <property type="entry name" value="Immunoglobulins"/>
    <property type="match status" value="1"/>
</dbReference>
<dbReference type="InterPro" id="IPR017900">
    <property type="entry name" value="4Fe4S_Fe_S_CS"/>
</dbReference>
<evidence type="ECO:0000313" key="9">
    <source>
        <dbReference type="EMBL" id="AIL45542.1"/>
    </source>
</evidence>
<dbReference type="STRING" id="1338011.BD94_1767"/>
<dbReference type="SUPFAM" id="SSF54862">
    <property type="entry name" value="4Fe-4S ferredoxins"/>
    <property type="match status" value="1"/>
</dbReference>
<evidence type="ECO:0000313" key="10">
    <source>
        <dbReference type="Proteomes" id="UP000028933"/>
    </source>
</evidence>
<keyword evidence="1" id="KW-0813">Transport</keyword>
<dbReference type="NCBIfam" id="TIGR02745">
    <property type="entry name" value="ccoG_rdxA_fixG"/>
    <property type="match status" value="1"/>
</dbReference>
<feature type="transmembrane region" description="Helical" evidence="7">
    <location>
        <begin position="198"/>
        <end position="218"/>
    </location>
</feature>
<accession>A0A077EDH9</accession>
<dbReference type="HOGENOM" id="CLU_032118_2_0_10"/>
<feature type="domain" description="4Fe-4S ferredoxin-type" evidence="8">
    <location>
        <begin position="265"/>
        <end position="293"/>
    </location>
</feature>
<reference evidence="9" key="2">
    <citation type="journal article" date="2015" name="Genome Biol. Evol.">
        <title>Complete Genome Sequence and Transcriptomic Analysis of the Novel Pathogen Elizabethkingia anophelis in Response to Oxidative Stress.</title>
        <authorList>
            <person name="Li Y."/>
            <person name="Liu Y."/>
            <person name="Chew S.C."/>
            <person name="Tay M."/>
            <person name="Salido M.M."/>
            <person name="Teo J."/>
            <person name="Lauro F.M."/>
            <person name="Givskov M."/>
            <person name="Yang L."/>
        </authorList>
    </citation>
    <scope>NUCLEOTIDE SEQUENCE</scope>
    <source>
        <strain evidence="9">NUHP1</strain>
    </source>
</reference>
<organism evidence="9 10">
    <name type="scientific">Elizabethkingia anophelis NUHP1</name>
    <dbReference type="NCBI Taxonomy" id="1338011"/>
    <lineage>
        <taxon>Bacteria</taxon>
        <taxon>Pseudomonadati</taxon>
        <taxon>Bacteroidota</taxon>
        <taxon>Flavobacteriia</taxon>
        <taxon>Flavobacteriales</taxon>
        <taxon>Weeksellaceae</taxon>
        <taxon>Elizabethkingia</taxon>
    </lineage>
</organism>
<dbReference type="InterPro" id="IPR017896">
    <property type="entry name" value="4Fe4S_Fe-S-bd"/>
</dbReference>
<evidence type="ECO:0000256" key="5">
    <source>
        <dbReference type="ARBA" id="ARBA00023004"/>
    </source>
</evidence>
<dbReference type="GO" id="GO:0005886">
    <property type="term" value="C:plasma membrane"/>
    <property type="evidence" value="ECO:0007669"/>
    <property type="project" value="TreeGrafter"/>
</dbReference>
<keyword evidence="7" id="KW-0812">Transmembrane</keyword>
<feature type="transmembrane region" description="Helical" evidence="7">
    <location>
        <begin position="344"/>
        <end position="361"/>
    </location>
</feature>
<keyword evidence="5" id="KW-0408">Iron</keyword>
<keyword evidence="2" id="KW-0004">4Fe-4S</keyword>
<name>A0A077EDH9_9FLAO</name>
<feature type="transmembrane region" description="Helical" evidence="7">
    <location>
        <begin position="44"/>
        <end position="62"/>
    </location>
</feature>
<keyword evidence="4" id="KW-0249">Electron transport</keyword>
<dbReference type="Pfam" id="PF13746">
    <property type="entry name" value="Fer4_18"/>
    <property type="match status" value="1"/>
</dbReference>
<dbReference type="KEGG" id="eao:BD94_1767"/>
<evidence type="ECO:0000256" key="1">
    <source>
        <dbReference type="ARBA" id="ARBA00022448"/>
    </source>
</evidence>
<dbReference type="GO" id="GO:0051539">
    <property type="term" value="F:4 iron, 4 sulfur cluster binding"/>
    <property type="evidence" value="ECO:0007669"/>
    <property type="project" value="UniProtKB-KW"/>
</dbReference>